<feature type="transmembrane region" description="Helical" evidence="1">
    <location>
        <begin position="248"/>
        <end position="272"/>
    </location>
</feature>
<feature type="transmembrane region" description="Helical" evidence="1">
    <location>
        <begin position="316"/>
        <end position="337"/>
    </location>
</feature>
<accession>A0A450S1E9</accession>
<dbReference type="AlphaFoldDB" id="A0A450S1E9"/>
<organism evidence="2">
    <name type="scientific">Candidatus Kentrum sp. DK</name>
    <dbReference type="NCBI Taxonomy" id="2126562"/>
    <lineage>
        <taxon>Bacteria</taxon>
        <taxon>Pseudomonadati</taxon>
        <taxon>Pseudomonadota</taxon>
        <taxon>Gammaproteobacteria</taxon>
        <taxon>Candidatus Kentrum</taxon>
    </lineage>
</organism>
<feature type="transmembrane region" description="Helical" evidence="1">
    <location>
        <begin position="278"/>
        <end position="304"/>
    </location>
</feature>
<name>A0A450S1E9_9GAMM</name>
<keyword evidence="1" id="KW-0812">Transmembrane</keyword>
<proteinExistence type="predicted"/>
<feature type="transmembrane region" description="Helical" evidence="1">
    <location>
        <begin position="143"/>
        <end position="165"/>
    </location>
</feature>
<feature type="transmembrane region" description="Helical" evidence="1">
    <location>
        <begin position="349"/>
        <end position="368"/>
    </location>
</feature>
<reference evidence="2" key="1">
    <citation type="submission" date="2019-02" db="EMBL/GenBank/DDBJ databases">
        <authorList>
            <person name="Gruber-Vodicka R. H."/>
            <person name="Seah K. B. B."/>
        </authorList>
    </citation>
    <scope>NUCLEOTIDE SEQUENCE</scope>
    <source>
        <strain evidence="2">BECK_DK161</strain>
    </source>
</reference>
<protein>
    <submittedName>
        <fullName evidence="2">Uncharacterized protein</fullName>
    </submittedName>
</protein>
<evidence type="ECO:0000256" key="1">
    <source>
        <dbReference type="SAM" id="Phobius"/>
    </source>
</evidence>
<sequence length="546" mass="58339">MWKIIIESIELLRGQGLLWLLIPLPWLLYQLQLFFTAKPLRRGQYRNLITDLKDPLSREETIADPILAPGGWGHFYHRALAGLLRRLDSWFGEGPLHPRAFHLCYLLAFIYPLLLVMVAWIFTGEGRIGTLTVFSPGFAWPTRLGWSAALAGSGALLGFVAFLAASDRLDARIAARLPGHGSPGRVENAVALTRMGALIGGMAVVLAVAWAADSAGVGVGVGVVVAGAGAGAVAGAVAVAFAFAVAVAVVVVAFAFAGLVAGLVAVGFASAVVGASAVAVAVAFAAAIAFAGAFAVAGAIAGAYRYATSRFGEGGVLLGLSVVYPFAMAALALWVMAAFVAPEQQQEAILFWTAFAFLPAVNAVFDLVSLQVSRGFMARIRAHRRGWNILWGLLDAVVAFLLLAGLYLTLFAALAGVDALFPAWDLFPVDRWRALFWGPARDWLAPEVLWLTLMAFTTLLITAAHLVLVFSGLFTRRLNRRDERDIRRLIRGLRDKARRDPEGKGQVPERPCRELAGAWCIAWERSVALGVSAVLALGYGVAWLVA</sequence>
<feature type="transmembrane region" description="Helical" evidence="1">
    <location>
        <begin position="17"/>
        <end position="37"/>
    </location>
</feature>
<evidence type="ECO:0000313" key="2">
    <source>
        <dbReference type="EMBL" id="VFJ45487.1"/>
    </source>
</evidence>
<feature type="transmembrane region" description="Helical" evidence="1">
    <location>
        <begin position="217"/>
        <end position="241"/>
    </location>
</feature>
<feature type="transmembrane region" description="Helical" evidence="1">
    <location>
        <begin position="186"/>
        <end position="211"/>
    </location>
</feature>
<gene>
    <name evidence="2" type="ORF">BECKDK2373C_GA0170839_101155</name>
</gene>
<feature type="transmembrane region" description="Helical" evidence="1">
    <location>
        <begin position="389"/>
        <end position="417"/>
    </location>
</feature>
<dbReference type="EMBL" id="CAADEY010000011">
    <property type="protein sequence ID" value="VFJ45487.1"/>
    <property type="molecule type" value="Genomic_DNA"/>
</dbReference>
<feature type="transmembrane region" description="Helical" evidence="1">
    <location>
        <begin position="103"/>
        <end position="123"/>
    </location>
</feature>
<feature type="transmembrane region" description="Helical" evidence="1">
    <location>
        <begin position="448"/>
        <end position="474"/>
    </location>
</feature>
<keyword evidence="1" id="KW-0472">Membrane</keyword>
<feature type="transmembrane region" description="Helical" evidence="1">
    <location>
        <begin position="527"/>
        <end position="545"/>
    </location>
</feature>
<keyword evidence="1" id="KW-1133">Transmembrane helix</keyword>